<gene>
    <name evidence="2" type="ORF">PC113_g5368</name>
    <name evidence="3" type="ORF">PC115_g4635</name>
    <name evidence="4" type="ORF">PC117_g5348</name>
    <name evidence="5" type="ORF">PC118_g4849</name>
</gene>
<evidence type="ECO:0000313" key="2">
    <source>
        <dbReference type="EMBL" id="KAG2863533.1"/>
    </source>
</evidence>
<evidence type="ECO:0000313" key="6">
    <source>
        <dbReference type="Proteomes" id="UP000736787"/>
    </source>
</evidence>
<proteinExistence type="predicted"/>
<dbReference type="EMBL" id="RCMK01000093">
    <property type="protein sequence ID" value="KAG2949315.1"/>
    <property type="molecule type" value="Genomic_DNA"/>
</dbReference>
<dbReference type="EMBL" id="RCMG01000102">
    <property type="protein sequence ID" value="KAG2863533.1"/>
    <property type="molecule type" value="Genomic_DNA"/>
</dbReference>
<dbReference type="Proteomes" id="UP000735874">
    <property type="component" value="Unassembled WGS sequence"/>
</dbReference>
<evidence type="ECO:0000313" key="5">
    <source>
        <dbReference type="EMBL" id="KAG2991938.1"/>
    </source>
</evidence>
<evidence type="ECO:0000313" key="3">
    <source>
        <dbReference type="EMBL" id="KAG2936176.1"/>
    </source>
</evidence>
<dbReference type="EMBL" id="RCMI01000090">
    <property type="protein sequence ID" value="KAG2936176.1"/>
    <property type="molecule type" value="Genomic_DNA"/>
</dbReference>
<dbReference type="EMBL" id="RCML01000094">
    <property type="protein sequence ID" value="KAG2991938.1"/>
    <property type="molecule type" value="Genomic_DNA"/>
</dbReference>
<feature type="region of interest" description="Disordered" evidence="1">
    <location>
        <begin position="1"/>
        <end position="25"/>
    </location>
</feature>
<comment type="caution">
    <text evidence="4">The sequence shown here is derived from an EMBL/GenBank/DDBJ whole genome shotgun (WGS) entry which is preliminary data.</text>
</comment>
<accession>A0A8T1LDM8</accession>
<protein>
    <submittedName>
        <fullName evidence="4">Uncharacterized protein</fullName>
    </submittedName>
</protein>
<reference evidence="4" key="1">
    <citation type="submission" date="2018-10" db="EMBL/GenBank/DDBJ databases">
        <title>Effector identification in a new, highly contiguous assembly of the strawberry crown rot pathogen Phytophthora cactorum.</title>
        <authorList>
            <person name="Armitage A.D."/>
            <person name="Nellist C.F."/>
            <person name="Bates H."/>
            <person name="Vickerstaff R.J."/>
            <person name="Harrison R.J."/>
        </authorList>
    </citation>
    <scope>NUCLEOTIDE SEQUENCE</scope>
    <source>
        <strain evidence="2">15-7</strain>
        <strain evidence="3">4032</strain>
        <strain evidence="4">4040</strain>
        <strain evidence="5">P415</strain>
    </source>
</reference>
<evidence type="ECO:0000256" key="1">
    <source>
        <dbReference type="SAM" id="MobiDB-lite"/>
    </source>
</evidence>
<sequence length="98" mass="11437">MQAPLQQPANREVGSAGMTSLSPRSKLLPTAFGYTETALRTRMWPWQPMRVNRRQPSLDFLSRCCCLWTRRGYRIKGDQRRHQPELKTVLTKHKTLVL</sequence>
<dbReference type="Proteomes" id="UP000774804">
    <property type="component" value="Unassembled WGS sequence"/>
</dbReference>
<evidence type="ECO:0000313" key="4">
    <source>
        <dbReference type="EMBL" id="KAG2949315.1"/>
    </source>
</evidence>
<organism evidence="4 6">
    <name type="scientific">Phytophthora cactorum</name>
    <dbReference type="NCBI Taxonomy" id="29920"/>
    <lineage>
        <taxon>Eukaryota</taxon>
        <taxon>Sar</taxon>
        <taxon>Stramenopiles</taxon>
        <taxon>Oomycota</taxon>
        <taxon>Peronosporomycetes</taxon>
        <taxon>Peronosporales</taxon>
        <taxon>Peronosporaceae</taxon>
        <taxon>Phytophthora</taxon>
    </lineage>
</organism>
<dbReference type="AlphaFoldDB" id="A0A8T1LDM8"/>
<dbReference type="Proteomes" id="UP000736787">
    <property type="component" value="Unassembled WGS sequence"/>
</dbReference>
<name>A0A8T1LDM8_9STRA</name>
<dbReference type="Proteomes" id="UP000697107">
    <property type="component" value="Unassembled WGS sequence"/>
</dbReference>